<keyword evidence="2" id="KW-1185">Reference proteome</keyword>
<sequence length="161" mass="18486">MPGTCCLHTSWCRSQSCSVLPLGVYQWRRWAEPPSPLSSRTWSQQSQPSWLRGCEKSLCVNHGKQGGTTCWHCQPIYCLCHQDHLPTRFRWPMLLDEFSHAVPLEHVTLFETTLNQYPDVFSVSDSLHHTTIIQPEITDSSVFVRTHQLQRPDTACYCTPG</sequence>
<name>A0ABQ9IFT5_9NEOP</name>
<dbReference type="Proteomes" id="UP001159363">
    <property type="component" value="Chromosome 1"/>
</dbReference>
<protein>
    <submittedName>
        <fullName evidence="1">Uncharacterized protein</fullName>
    </submittedName>
</protein>
<gene>
    <name evidence="1" type="ORF">PR048_000885</name>
</gene>
<reference evidence="1 2" key="1">
    <citation type="submission" date="2023-02" db="EMBL/GenBank/DDBJ databases">
        <title>LHISI_Scaffold_Assembly.</title>
        <authorList>
            <person name="Stuart O.P."/>
            <person name="Cleave R."/>
            <person name="Magrath M.J.L."/>
            <person name="Mikheyev A.S."/>
        </authorList>
    </citation>
    <scope>NUCLEOTIDE SEQUENCE [LARGE SCALE GENOMIC DNA]</scope>
    <source>
        <strain evidence="1">Daus_M_001</strain>
        <tissue evidence="1">Leg muscle</tissue>
    </source>
</reference>
<proteinExistence type="predicted"/>
<organism evidence="1 2">
    <name type="scientific">Dryococelus australis</name>
    <dbReference type="NCBI Taxonomy" id="614101"/>
    <lineage>
        <taxon>Eukaryota</taxon>
        <taxon>Metazoa</taxon>
        <taxon>Ecdysozoa</taxon>
        <taxon>Arthropoda</taxon>
        <taxon>Hexapoda</taxon>
        <taxon>Insecta</taxon>
        <taxon>Pterygota</taxon>
        <taxon>Neoptera</taxon>
        <taxon>Polyneoptera</taxon>
        <taxon>Phasmatodea</taxon>
        <taxon>Verophasmatodea</taxon>
        <taxon>Anareolatae</taxon>
        <taxon>Phasmatidae</taxon>
        <taxon>Eurycanthinae</taxon>
        <taxon>Dryococelus</taxon>
    </lineage>
</organism>
<comment type="caution">
    <text evidence="1">The sequence shown here is derived from an EMBL/GenBank/DDBJ whole genome shotgun (WGS) entry which is preliminary data.</text>
</comment>
<evidence type="ECO:0000313" key="1">
    <source>
        <dbReference type="EMBL" id="KAJ8895549.1"/>
    </source>
</evidence>
<dbReference type="EMBL" id="JARBHB010000001">
    <property type="protein sequence ID" value="KAJ8895549.1"/>
    <property type="molecule type" value="Genomic_DNA"/>
</dbReference>
<evidence type="ECO:0000313" key="2">
    <source>
        <dbReference type="Proteomes" id="UP001159363"/>
    </source>
</evidence>
<accession>A0ABQ9IFT5</accession>